<protein>
    <recommendedName>
        <fullName evidence="3">IS3 family transposase</fullName>
    </recommendedName>
</protein>
<reference evidence="1 2" key="1">
    <citation type="submission" date="2018-06" db="EMBL/GenBank/DDBJ databases">
        <title>Genomic Encyclopedia of Type Strains, Phase III (KMG-III): the genomes of soil and plant-associated and newly described type strains.</title>
        <authorList>
            <person name="Whitman W."/>
        </authorList>
    </citation>
    <scope>NUCLEOTIDE SEQUENCE [LARGE SCALE GENOMIC DNA]</scope>
    <source>
        <strain evidence="1 2">LMG 23644</strain>
    </source>
</reference>
<evidence type="ECO:0000313" key="2">
    <source>
        <dbReference type="Proteomes" id="UP000248918"/>
    </source>
</evidence>
<sequence>MNKSNKSSAEVRERAVRMVQEHRGEYPSQWAAIESIAP</sequence>
<dbReference type="AlphaFoldDB" id="A0A329B3N5"/>
<evidence type="ECO:0000313" key="1">
    <source>
        <dbReference type="EMBL" id="RAS14313.1"/>
    </source>
</evidence>
<organism evidence="1 2">
    <name type="scientific">Paraburkholderia bryophila</name>
    <dbReference type="NCBI Taxonomy" id="420952"/>
    <lineage>
        <taxon>Bacteria</taxon>
        <taxon>Pseudomonadati</taxon>
        <taxon>Pseudomonadota</taxon>
        <taxon>Betaproteobacteria</taxon>
        <taxon>Burkholderiales</taxon>
        <taxon>Burkholderiaceae</taxon>
        <taxon>Paraburkholderia</taxon>
    </lineage>
</organism>
<comment type="caution">
    <text evidence="1">The sequence shown here is derived from an EMBL/GenBank/DDBJ whole genome shotgun (WGS) entry which is preliminary data.</text>
</comment>
<proteinExistence type="predicted"/>
<gene>
    <name evidence="1" type="ORF">BX591_1715</name>
</gene>
<dbReference type="Proteomes" id="UP000248918">
    <property type="component" value="Unassembled WGS sequence"/>
</dbReference>
<feature type="non-terminal residue" evidence="1">
    <location>
        <position position="38"/>
    </location>
</feature>
<dbReference type="EMBL" id="QLTK01000071">
    <property type="protein sequence ID" value="RAS14313.1"/>
    <property type="molecule type" value="Genomic_DNA"/>
</dbReference>
<accession>A0A329B3N5</accession>
<dbReference type="Gene3D" id="1.10.10.10">
    <property type="entry name" value="Winged helix-like DNA-binding domain superfamily/Winged helix DNA-binding domain"/>
    <property type="match status" value="1"/>
</dbReference>
<evidence type="ECO:0008006" key="3">
    <source>
        <dbReference type="Google" id="ProtNLM"/>
    </source>
</evidence>
<name>A0A329B3N5_9BURK</name>
<dbReference type="InterPro" id="IPR036388">
    <property type="entry name" value="WH-like_DNA-bd_sf"/>
</dbReference>